<proteinExistence type="predicted"/>
<feature type="compositionally biased region" description="Basic and acidic residues" evidence="1">
    <location>
        <begin position="65"/>
        <end position="76"/>
    </location>
</feature>
<reference evidence="3" key="2">
    <citation type="submission" date="2025-08" db="UniProtKB">
        <authorList>
            <consortium name="RefSeq"/>
        </authorList>
    </citation>
    <scope>IDENTIFICATION</scope>
</reference>
<dbReference type="RefSeq" id="XP_059600456.1">
    <property type="nucleotide sequence ID" value="XM_059747287.1"/>
</dbReference>
<dbReference type="KEGG" id="ang:An04g00890"/>
<evidence type="ECO:0000256" key="2">
    <source>
        <dbReference type="SAM" id="SignalP"/>
    </source>
</evidence>
<dbReference type="AlphaFoldDB" id="A0AAJ8DYU6"/>
<reference evidence="3" key="1">
    <citation type="submission" date="2025-02" db="EMBL/GenBank/DDBJ databases">
        <authorList>
            <consortium name="NCBI Genome Project"/>
        </authorList>
    </citation>
    <scope>NUCLEOTIDE SEQUENCE</scope>
</reference>
<gene>
    <name evidence="3" type="ORF">An04g00890</name>
</gene>
<accession>A0AAJ8DYU6</accession>
<feature type="chain" id="PRO_5044834992" evidence="2">
    <location>
        <begin position="21"/>
        <end position="163"/>
    </location>
</feature>
<feature type="signal peptide" evidence="2">
    <location>
        <begin position="1"/>
        <end position="20"/>
    </location>
</feature>
<feature type="region of interest" description="Disordered" evidence="1">
    <location>
        <begin position="57"/>
        <end position="76"/>
    </location>
</feature>
<organism evidence="3">
    <name type="scientific">Aspergillus niger</name>
    <dbReference type="NCBI Taxonomy" id="5061"/>
    <lineage>
        <taxon>Eukaryota</taxon>
        <taxon>Fungi</taxon>
        <taxon>Dikarya</taxon>
        <taxon>Ascomycota</taxon>
        <taxon>Pezizomycotina</taxon>
        <taxon>Eurotiomycetes</taxon>
        <taxon>Eurotiomycetidae</taxon>
        <taxon>Eurotiales</taxon>
        <taxon>Aspergillaceae</taxon>
        <taxon>Aspergillus</taxon>
        <taxon>Aspergillus subgen. Circumdati</taxon>
    </lineage>
</organism>
<protein>
    <submittedName>
        <fullName evidence="3">Uncharacterized protein</fullName>
    </submittedName>
</protein>
<keyword evidence="2" id="KW-0732">Signal</keyword>
<dbReference type="GeneID" id="84590804"/>
<dbReference type="VEuPathDB" id="FungiDB:An04g00890"/>
<sequence length="163" mass="18625">MFVRLLSIIIIVILLLPVLTKPNYCQQYWALQTQTPVCPYNSPSSPHSLILHLGGPALTRSSGNSKEEKEEQREEKDDWIEGFIVIFGFNIRVESNYKEYHSSRVINLEKEEGRQEGRRRGLPACQSAHLHALNPISTDGVDDGLVFESTYLVRRNKPLEMDT</sequence>
<evidence type="ECO:0000256" key="1">
    <source>
        <dbReference type="SAM" id="MobiDB-lite"/>
    </source>
</evidence>
<evidence type="ECO:0000313" key="3">
    <source>
        <dbReference type="RefSeq" id="XP_059600456.1"/>
    </source>
</evidence>
<name>A0AAJ8DYU6_ASPNG</name>